<dbReference type="AlphaFoldDB" id="X8J3H7"/>
<comment type="caution">
    <text evidence="1">The sequence shown here is derived from an EMBL/GenBank/DDBJ whole genome shotgun (WGS) entry which is preliminary data.</text>
</comment>
<sequence length="66" mass="6740">MSGIGCFSTLYPIGLVVGDGSPALKYHLRLGAPDPPSGVLRTGSPDAAGSWQQVRMGLTNTGALEP</sequence>
<dbReference type="EMBL" id="JATN01000322">
    <property type="protein sequence ID" value="EUC55841.1"/>
    <property type="molecule type" value="Genomic_DNA"/>
</dbReference>
<feature type="non-terminal residue" evidence="1">
    <location>
        <position position="66"/>
    </location>
</feature>
<organism evidence="1 2">
    <name type="scientific">Rhizoctonia solani AG-3 Rhs1AP</name>
    <dbReference type="NCBI Taxonomy" id="1086054"/>
    <lineage>
        <taxon>Eukaryota</taxon>
        <taxon>Fungi</taxon>
        <taxon>Dikarya</taxon>
        <taxon>Basidiomycota</taxon>
        <taxon>Agaricomycotina</taxon>
        <taxon>Agaricomycetes</taxon>
        <taxon>Cantharellales</taxon>
        <taxon>Ceratobasidiaceae</taxon>
        <taxon>Rhizoctonia</taxon>
    </lineage>
</organism>
<accession>X8J3H7</accession>
<protein>
    <submittedName>
        <fullName evidence="1">Uncharacterized protein</fullName>
    </submittedName>
</protein>
<name>X8J3H7_9AGAM</name>
<evidence type="ECO:0000313" key="2">
    <source>
        <dbReference type="Proteomes" id="UP000030108"/>
    </source>
</evidence>
<evidence type="ECO:0000313" key="1">
    <source>
        <dbReference type="EMBL" id="EUC55841.1"/>
    </source>
</evidence>
<reference evidence="2" key="1">
    <citation type="journal article" date="2014" name="Genome Announc.">
        <title>Draft genome sequence of the plant-pathogenic soil fungus Rhizoctonia solani anastomosis group 3 strain Rhs1AP.</title>
        <authorList>
            <person name="Cubeta M.A."/>
            <person name="Thomas E."/>
            <person name="Dean R.A."/>
            <person name="Jabaji S."/>
            <person name="Neate S.M."/>
            <person name="Tavantzis S."/>
            <person name="Toda T."/>
            <person name="Vilgalys R."/>
            <person name="Bharathan N."/>
            <person name="Fedorova-Abrams N."/>
            <person name="Pakala S.B."/>
            <person name="Pakala S.M."/>
            <person name="Zafar N."/>
            <person name="Joardar V."/>
            <person name="Losada L."/>
            <person name="Nierman W.C."/>
        </authorList>
    </citation>
    <scope>NUCLEOTIDE SEQUENCE [LARGE SCALE GENOMIC DNA]</scope>
    <source>
        <strain evidence="2">AG-3</strain>
    </source>
</reference>
<gene>
    <name evidence="1" type="ORF">RSOL_140420</name>
</gene>
<dbReference type="Proteomes" id="UP000030108">
    <property type="component" value="Unassembled WGS sequence"/>
</dbReference>
<proteinExistence type="predicted"/>